<proteinExistence type="predicted"/>
<gene>
    <name evidence="1" type="ORF">ACJ73_08358</name>
</gene>
<dbReference type="AlphaFoldDB" id="A0A1J9QVT2"/>
<comment type="caution">
    <text evidence="1">The sequence shown here is derived from an EMBL/GenBank/DDBJ whole genome shotgun (WGS) entry which is preliminary data.</text>
</comment>
<evidence type="ECO:0000313" key="2">
    <source>
        <dbReference type="Proteomes" id="UP000242791"/>
    </source>
</evidence>
<organism evidence="1 2">
    <name type="scientific">Blastomyces percursus</name>
    <dbReference type="NCBI Taxonomy" id="1658174"/>
    <lineage>
        <taxon>Eukaryota</taxon>
        <taxon>Fungi</taxon>
        <taxon>Dikarya</taxon>
        <taxon>Ascomycota</taxon>
        <taxon>Pezizomycotina</taxon>
        <taxon>Eurotiomycetes</taxon>
        <taxon>Eurotiomycetidae</taxon>
        <taxon>Onygenales</taxon>
        <taxon>Ajellomycetaceae</taxon>
        <taxon>Blastomyces</taxon>
    </lineage>
</organism>
<protein>
    <submittedName>
        <fullName evidence="1">Uncharacterized protein</fullName>
    </submittedName>
</protein>
<feature type="non-terminal residue" evidence="1">
    <location>
        <position position="1"/>
    </location>
</feature>
<keyword evidence="2" id="KW-1185">Reference proteome</keyword>
<accession>A0A1J9QVT2</accession>
<dbReference type="Proteomes" id="UP000242791">
    <property type="component" value="Unassembled WGS sequence"/>
</dbReference>
<sequence>GPTAKTFWKKASVDFVHLGVFDRLNVSPQCVEALPHPMGVSWGPLNFLGVYVNGKRLFRLTHSKDRAATNNRGYHVSPRAGCTQYALFHPLFWSIGGLPSLPDLWHIVCTGATSSGSISAC</sequence>
<reference evidence="1 2" key="1">
    <citation type="submission" date="2015-08" db="EMBL/GenBank/DDBJ databases">
        <title>Emmonsia species relationships and genome sequence.</title>
        <authorList>
            <person name="Cuomo C.A."/>
            <person name="Schwartz I.S."/>
            <person name="Kenyon C."/>
            <person name="De Hoog G.S."/>
            <person name="Govender N.P."/>
            <person name="Botha A."/>
            <person name="Moreno L."/>
            <person name="De Vries M."/>
            <person name="Munoz J.F."/>
            <person name="Stielow J.B."/>
        </authorList>
    </citation>
    <scope>NUCLEOTIDE SEQUENCE [LARGE SCALE GENOMIC DNA]</scope>
    <source>
        <strain evidence="1 2">EI222</strain>
    </source>
</reference>
<evidence type="ECO:0000313" key="1">
    <source>
        <dbReference type="EMBL" id="OJD20311.1"/>
    </source>
</evidence>
<dbReference type="EMBL" id="LGTZ01001945">
    <property type="protein sequence ID" value="OJD20311.1"/>
    <property type="molecule type" value="Genomic_DNA"/>
</dbReference>
<name>A0A1J9QVT2_9EURO</name>
<dbReference type="VEuPathDB" id="FungiDB:ACJ73_08358"/>